<keyword evidence="7" id="KW-1185">Reference proteome</keyword>
<dbReference type="SUPFAM" id="SSF54928">
    <property type="entry name" value="RNA-binding domain, RBD"/>
    <property type="match status" value="2"/>
</dbReference>
<organism evidence="6 7">
    <name type="scientific">Aulographum hederae CBS 113979</name>
    <dbReference type="NCBI Taxonomy" id="1176131"/>
    <lineage>
        <taxon>Eukaryota</taxon>
        <taxon>Fungi</taxon>
        <taxon>Dikarya</taxon>
        <taxon>Ascomycota</taxon>
        <taxon>Pezizomycotina</taxon>
        <taxon>Dothideomycetes</taxon>
        <taxon>Pleosporomycetidae</taxon>
        <taxon>Aulographales</taxon>
        <taxon>Aulographaceae</taxon>
    </lineage>
</organism>
<dbReference type="PANTHER" id="PTHR47640">
    <property type="entry name" value="TRNA SELENOCYSTEINE 1-ASSOCIATED PROTEIN 1-RELATED-RELATED"/>
    <property type="match status" value="1"/>
</dbReference>
<dbReference type="SMART" id="SM00360">
    <property type="entry name" value="RRM"/>
    <property type="match status" value="3"/>
</dbReference>
<dbReference type="InterPro" id="IPR012677">
    <property type="entry name" value="Nucleotide-bd_a/b_plait_sf"/>
</dbReference>
<feature type="compositionally biased region" description="Gly residues" evidence="4">
    <location>
        <begin position="43"/>
        <end position="61"/>
    </location>
</feature>
<dbReference type="Gene3D" id="3.30.70.330">
    <property type="match status" value="3"/>
</dbReference>
<feature type="compositionally biased region" description="Gly residues" evidence="4">
    <location>
        <begin position="243"/>
        <end position="257"/>
    </location>
</feature>
<feature type="region of interest" description="Disordered" evidence="4">
    <location>
        <begin position="361"/>
        <end position="390"/>
    </location>
</feature>
<keyword evidence="2 3" id="KW-0694">RNA-binding</keyword>
<dbReference type="CDD" id="cd12346">
    <property type="entry name" value="RRM3_NGR1_NAM8_like"/>
    <property type="match status" value="1"/>
</dbReference>
<evidence type="ECO:0000313" key="6">
    <source>
        <dbReference type="EMBL" id="KAF1985581.1"/>
    </source>
</evidence>
<dbReference type="Pfam" id="PF00076">
    <property type="entry name" value="RRM_1"/>
    <property type="match status" value="3"/>
</dbReference>
<dbReference type="PANTHER" id="PTHR47640:SF10">
    <property type="entry name" value="TRNA SELENOCYSTEINE 1-ASSOCIATED PROTEIN 1-RELATED"/>
    <property type="match status" value="1"/>
</dbReference>
<name>A0A6G1GX98_9PEZI</name>
<accession>A0A6G1GX98</accession>
<keyword evidence="1" id="KW-0677">Repeat</keyword>
<dbReference type="PROSITE" id="PS50102">
    <property type="entry name" value="RRM"/>
    <property type="match status" value="3"/>
</dbReference>
<feature type="compositionally biased region" description="Low complexity" evidence="4">
    <location>
        <begin position="10"/>
        <end position="36"/>
    </location>
</feature>
<dbReference type="OrthoDB" id="446113at2759"/>
<dbReference type="InterPro" id="IPR035979">
    <property type="entry name" value="RBD_domain_sf"/>
</dbReference>
<evidence type="ECO:0000259" key="5">
    <source>
        <dbReference type="PROSITE" id="PS50102"/>
    </source>
</evidence>
<dbReference type="CDD" id="cd12613">
    <property type="entry name" value="RRM2_NGR1_NAM8_like"/>
    <property type="match status" value="1"/>
</dbReference>
<evidence type="ECO:0000256" key="3">
    <source>
        <dbReference type="PROSITE-ProRule" id="PRU00176"/>
    </source>
</evidence>
<dbReference type="InterPro" id="IPR050825">
    <property type="entry name" value="RBM42_RBP45_47-like"/>
</dbReference>
<dbReference type="EMBL" id="ML977161">
    <property type="protein sequence ID" value="KAF1985581.1"/>
    <property type="molecule type" value="Genomic_DNA"/>
</dbReference>
<feature type="domain" description="RRM" evidence="5">
    <location>
        <begin position="292"/>
        <end position="364"/>
    </location>
</feature>
<feature type="domain" description="RRM" evidence="5">
    <location>
        <begin position="159"/>
        <end position="238"/>
    </location>
</feature>
<feature type="region of interest" description="Disordered" evidence="4">
    <location>
        <begin position="234"/>
        <end position="257"/>
    </location>
</feature>
<dbReference type="FunFam" id="3.30.70.330:FF:000227">
    <property type="entry name" value="mRNA binding post-transcriptional regulator"/>
    <property type="match status" value="1"/>
</dbReference>
<dbReference type="GO" id="GO:0006376">
    <property type="term" value="P:mRNA splice site recognition"/>
    <property type="evidence" value="ECO:0007669"/>
    <property type="project" value="TreeGrafter"/>
</dbReference>
<protein>
    <submittedName>
        <fullName evidence="6">RNA-binding domain-containing protein</fullName>
    </submittedName>
</protein>
<dbReference type="GO" id="GO:0003729">
    <property type="term" value="F:mRNA binding"/>
    <property type="evidence" value="ECO:0007669"/>
    <property type="project" value="InterPro"/>
</dbReference>
<dbReference type="InterPro" id="IPR000504">
    <property type="entry name" value="RRM_dom"/>
</dbReference>
<evidence type="ECO:0000256" key="2">
    <source>
        <dbReference type="ARBA" id="ARBA00022884"/>
    </source>
</evidence>
<gene>
    <name evidence="6" type="ORF">K402DRAFT_413172</name>
</gene>
<dbReference type="AlphaFoldDB" id="A0A6G1GX98"/>
<dbReference type="Proteomes" id="UP000800041">
    <property type="component" value="Unassembled WGS sequence"/>
</dbReference>
<dbReference type="CDD" id="cd12611">
    <property type="entry name" value="RRM1_NGR1_NAM8_like"/>
    <property type="match status" value="1"/>
</dbReference>
<dbReference type="FunFam" id="3.30.70.330:FF:000065">
    <property type="entry name" value="mRNA binding post-transcriptional regulator"/>
    <property type="match status" value="1"/>
</dbReference>
<proteinExistence type="predicted"/>
<evidence type="ECO:0000313" key="7">
    <source>
        <dbReference type="Proteomes" id="UP000800041"/>
    </source>
</evidence>
<dbReference type="GO" id="GO:0005829">
    <property type="term" value="C:cytosol"/>
    <property type="evidence" value="ECO:0007669"/>
    <property type="project" value="TreeGrafter"/>
</dbReference>
<dbReference type="FunFam" id="3.30.70.330:FF:000222">
    <property type="entry name" value="mRNA binding post-transcriptional regulator"/>
    <property type="match status" value="1"/>
</dbReference>
<feature type="domain" description="RRM" evidence="5">
    <location>
        <begin position="65"/>
        <end position="144"/>
    </location>
</feature>
<reference evidence="6" key="1">
    <citation type="journal article" date="2020" name="Stud. Mycol.">
        <title>101 Dothideomycetes genomes: a test case for predicting lifestyles and emergence of pathogens.</title>
        <authorList>
            <person name="Haridas S."/>
            <person name="Albert R."/>
            <person name="Binder M."/>
            <person name="Bloem J."/>
            <person name="Labutti K."/>
            <person name="Salamov A."/>
            <person name="Andreopoulos B."/>
            <person name="Baker S."/>
            <person name="Barry K."/>
            <person name="Bills G."/>
            <person name="Bluhm B."/>
            <person name="Cannon C."/>
            <person name="Castanera R."/>
            <person name="Culley D."/>
            <person name="Daum C."/>
            <person name="Ezra D."/>
            <person name="Gonzalez J."/>
            <person name="Henrissat B."/>
            <person name="Kuo A."/>
            <person name="Liang C."/>
            <person name="Lipzen A."/>
            <person name="Lutzoni F."/>
            <person name="Magnuson J."/>
            <person name="Mondo S."/>
            <person name="Nolan M."/>
            <person name="Ohm R."/>
            <person name="Pangilinan J."/>
            <person name="Park H.-J."/>
            <person name="Ramirez L."/>
            <person name="Alfaro M."/>
            <person name="Sun H."/>
            <person name="Tritt A."/>
            <person name="Yoshinaga Y."/>
            <person name="Zwiers L.-H."/>
            <person name="Turgeon B."/>
            <person name="Goodwin S."/>
            <person name="Spatafora J."/>
            <person name="Crous P."/>
            <person name="Grigoriev I."/>
        </authorList>
    </citation>
    <scope>NUCLEOTIDE SEQUENCE</scope>
    <source>
        <strain evidence="6">CBS 113979</strain>
    </source>
</reference>
<feature type="region of interest" description="Disordered" evidence="4">
    <location>
        <begin position="1"/>
        <end position="67"/>
    </location>
</feature>
<evidence type="ECO:0000256" key="4">
    <source>
        <dbReference type="SAM" id="MobiDB-lite"/>
    </source>
</evidence>
<evidence type="ECO:0000256" key="1">
    <source>
        <dbReference type="ARBA" id="ARBA00022737"/>
    </source>
</evidence>
<sequence length="408" mass="43142">MSFPNYEGFPGQQAGEDGAAPGAAAGQQQPQGQMQGIEATGGQFQGGQMGPAGSTGSGPGGDSKTTLWMGELEPWIDESFVKSVWFGMGEQVNVKMIRDKFSGSNAGYCFVDFSSPEAAAKALGLNGTQIPNSGRPFKLNWASGGGLADRSRDERGPEYSIFVGDLGPEVNEYVLVSLFQSKFQSCKSAKIMSDPITGLSRGYGFVRFADEADQQRALTEMQGVYCGNRPMRISTATPKNKSGGPGPGQMMGGGGMQGPGGPVGMYGGMAAPPMAYYGQPQPMNQFTDPNNTTVFVGGLSGYVTEDELRSFFQGFGEITYVKIPPGKGCGFVQFVQRHAAEMAINQMQGYPIGNSRVRLSWGRSQNNSGPAGTPYRPAPPPPSAYPGMGMPPQNPYGNFAPMKVGRVL</sequence>